<evidence type="ECO:0000259" key="1">
    <source>
        <dbReference type="Pfam" id="PF13472"/>
    </source>
</evidence>
<dbReference type="GO" id="GO:0004622">
    <property type="term" value="F:phosphatidylcholine lysophospholipase activity"/>
    <property type="evidence" value="ECO:0007669"/>
    <property type="project" value="TreeGrafter"/>
</dbReference>
<dbReference type="Pfam" id="PF13472">
    <property type="entry name" value="Lipase_GDSL_2"/>
    <property type="match status" value="1"/>
</dbReference>
<protein>
    <recommendedName>
        <fullName evidence="1">SGNH hydrolase-type esterase domain-containing protein</fullName>
    </recommendedName>
</protein>
<dbReference type="SUPFAM" id="SSF52266">
    <property type="entry name" value="SGNH hydrolase"/>
    <property type="match status" value="1"/>
</dbReference>
<name>A0A8J3D9P6_9BACT</name>
<dbReference type="CDD" id="cd00229">
    <property type="entry name" value="SGNH_hydrolase"/>
    <property type="match status" value="1"/>
</dbReference>
<keyword evidence="3" id="KW-1185">Reference proteome</keyword>
<dbReference type="PANTHER" id="PTHR30383">
    <property type="entry name" value="THIOESTERASE 1/PROTEASE 1/LYSOPHOSPHOLIPASE L1"/>
    <property type="match status" value="1"/>
</dbReference>
<dbReference type="InterPro" id="IPR013830">
    <property type="entry name" value="SGNH_hydro"/>
</dbReference>
<comment type="caution">
    <text evidence="2">The sequence shown here is derived from an EMBL/GenBank/DDBJ whole genome shotgun (WGS) entry which is preliminary data.</text>
</comment>
<sequence length="194" mass="21567">MSHFPEVLIIGDSISIGYTPFVEKAFLGRANVSRNEGNASSTIYTLEHIDAWLGDTHWDVIHFNWGLHDLKFVDEDLTMVSVSEGRQLLSLDDYEKNLRVLVARLQKTGAKLIWAMTTPIPEGVSGRIPGDEIAYNAVARKVMEETGVAISDLYAVMAEDRGNKGGKVADVHYTDEGSELLSRQVIQYIEDALK</sequence>
<dbReference type="EMBL" id="BMXG01000002">
    <property type="protein sequence ID" value="GHB92293.1"/>
    <property type="molecule type" value="Genomic_DNA"/>
</dbReference>
<evidence type="ECO:0000313" key="2">
    <source>
        <dbReference type="EMBL" id="GHB92293.1"/>
    </source>
</evidence>
<dbReference type="AlphaFoldDB" id="A0A8J3D9P6"/>
<dbReference type="Gene3D" id="3.40.50.1110">
    <property type="entry name" value="SGNH hydrolase"/>
    <property type="match status" value="1"/>
</dbReference>
<accession>A0A8J3D9P6</accession>
<gene>
    <name evidence="2" type="ORF">GCM10007047_04210</name>
</gene>
<evidence type="ECO:0000313" key="3">
    <source>
        <dbReference type="Proteomes" id="UP000642829"/>
    </source>
</evidence>
<organism evidence="2 3">
    <name type="scientific">Cerasicoccus arenae</name>
    <dbReference type="NCBI Taxonomy" id="424488"/>
    <lineage>
        <taxon>Bacteria</taxon>
        <taxon>Pseudomonadati</taxon>
        <taxon>Verrucomicrobiota</taxon>
        <taxon>Opitutia</taxon>
        <taxon>Puniceicoccales</taxon>
        <taxon>Cerasicoccaceae</taxon>
        <taxon>Cerasicoccus</taxon>
    </lineage>
</organism>
<dbReference type="Proteomes" id="UP000642829">
    <property type="component" value="Unassembled WGS sequence"/>
</dbReference>
<reference evidence="2" key="1">
    <citation type="journal article" date="2014" name="Int. J. Syst. Evol. Microbiol.">
        <title>Complete genome sequence of Corynebacterium casei LMG S-19264T (=DSM 44701T), isolated from a smear-ripened cheese.</title>
        <authorList>
            <consortium name="US DOE Joint Genome Institute (JGI-PGF)"/>
            <person name="Walter F."/>
            <person name="Albersmeier A."/>
            <person name="Kalinowski J."/>
            <person name="Ruckert C."/>
        </authorList>
    </citation>
    <scope>NUCLEOTIDE SEQUENCE</scope>
    <source>
        <strain evidence="2">KCTC 12870</strain>
    </source>
</reference>
<dbReference type="PANTHER" id="PTHR30383:SF26">
    <property type="entry name" value="SGNH HYDROLASE-TYPE ESTERASE DOMAIN-CONTAINING PROTEIN"/>
    <property type="match status" value="1"/>
</dbReference>
<proteinExistence type="predicted"/>
<dbReference type="RefSeq" id="WP_189511382.1">
    <property type="nucleotide sequence ID" value="NZ_BMXG01000002.1"/>
</dbReference>
<dbReference type="InterPro" id="IPR051532">
    <property type="entry name" value="Ester_Hydrolysis_Enzymes"/>
</dbReference>
<reference evidence="2" key="2">
    <citation type="submission" date="2020-09" db="EMBL/GenBank/DDBJ databases">
        <authorList>
            <person name="Sun Q."/>
            <person name="Kim S."/>
        </authorList>
    </citation>
    <scope>NUCLEOTIDE SEQUENCE</scope>
    <source>
        <strain evidence="2">KCTC 12870</strain>
    </source>
</reference>
<dbReference type="InterPro" id="IPR036514">
    <property type="entry name" value="SGNH_hydro_sf"/>
</dbReference>
<feature type="domain" description="SGNH hydrolase-type esterase" evidence="1">
    <location>
        <begin position="10"/>
        <end position="179"/>
    </location>
</feature>